<dbReference type="GO" id="GO:0016020">
    <property type="term" value="C:membrane"/>
    <property type="evidence" value="ECO:0007669"/>
    <property type="project" value="InterPro"/>
</dbReference>
<protein>
    <submittedName>
        <fullName evidence="5">Efflux transporter, RND family, MFP subunit</fullName>
    </submittedName>
</protein>
<evidence type="ECO:0000256" key="3">
    <source>
        <dbReference type="SAM" id="SignalP"/>
    </source>
</evidence>
<dbReference type="EMBL" id="CP002955">
    <property type="protein sequence ID" value="AEL26942.1"/>
    <property type="molecule type" value="Genomic_DNA"/>
</dbReference>
<dbReference type="PANTHER" id="PTHR30097">
    <property type="entry name" value="CATION EFFLUX SYSTEM PROTEIN CUSB"/>
    <property type="match status" value="1"/>
</dbReference>
<accession>G0J7I9</accession>
<feature type="domain" description="CzcB-like alpha-helical hairpin" evidence="4">
    <location>
        <begin position="120"/>
        <end position="177"/>
    </location>
</feature>
<dbReference type="Gene3D" id="1.10.287.470">
    <property type="entry name" value="Helix hairpin bin"/>
    <property type="match status" value="1"/>
</dbReference>
<keyword evidence="3" id="KW-0732">Signal</keyword>
<dbReference type="Gene3D" id="2.40.30.170">
    <property type="match status" value="1"/>
</dbReference>
<dbReference type="Proteomes" id="UP000001635">
    <property type="component" value="Chromosome"/>
</dbReference>
<dbReference type="OrthoDB" id="9814657at2"/>
<dbReference type="InterPro" id="IPR058648">
    <property type="entry name" value="HH_CzcB-like"/>
</dbReference>
<dbReference type="GO" id="GO:0030313">
    <property type="term" value="C:cell envelope"/>
    <property type="evidence" value="ECO:0007669"/>
    <property type="project" value="TreeGrafter"/>
</dbReference>
<dbReference type="Gene3D" id="2.40.420.20">
    <property type="match status" value="1"/>
</dbReference>
<dbReference type="GO" id="GO:0022857">
    <property type="term" value="F:transmembrane transporter activity"/>
    <property type="evidence" value="ECO:0007669"/>
    <property type="project" value="InterPro"/>
</dbReference>
<sequence length="383" mass="43337">MKYHALNYMIFALLLNLLSCSSPADYSGQEEPVAEETMEDVYTLTTSQFKSSGMALGTFDSSSFHQIIKAIGKFDVPPENNAAVSSYFPGTIKDIRLLPGEQVRKGQKLFTLENPDFVQIQQDYLEAMGQLTYLKSDYERQKNLVQDKVTSQKNYLKAESDYTVTKVKAASLAKKLLLMNIDPNTLNMDNIRTSIQISSPIGGFVTQVDAMRGQFLESSQTAISIVDTDHMHLELNIFEKDLSKIRKGQIIHFRTQEDNSQSYEAFVYLVNKTVNPEDRTIGIHGHLSDENLNQRFNPGMYVEAEIYTNTTSKISLPQEALVDMDGKYYVLILNKFSQDVYSFTKREVIIGLSNDGNVEILNHAEFSENTRFLIKGAFNLITD</sequence>
<evidence type="ECO:0000313" key="5">
    <source>
        <dbReference type="EMBL" id="AEL26942.1"/>
    </source>
</evidence>
<evidence type="ECO:0000313" key="6">
    <source>
        <dbReference type="Proteomes" id="UP000001635"/>
    </source>
</evidence>
<dbReference type="eggNOG" id="COG0845">
    <property type="taxonomic scope" value="Bacteria"/>
</dbReference>
<dbReference type="SUPFAM" id="SSF111369">
    <property type="entry name" value="HlyD-like secretion proteins"/>
    <property type="match status" value="1"/>
</dbReference>
<dbReference type="GO" id="GO:0015679">
    <property type="term" value="P:plasma membrane copper ion transport"/>
    <property type="evidence" value="ECO:0007669"/>
    <property type="project" value="TreeGrafter"/>
</dbReference>
<dbReference type="Pfam" id="PF25893">
    <property type="entry name" value="HH_CzcB"/>
    <property type="match status" value="1"/>
</dbReference>
<proteinExistence type="inferred from homology"/>
<feature type="signal peptide" evidence="3">
    <location>
        <begin position="1"/>
        <end position="24"/>
    </location>
</feature>
<evidence type="ECO:0000259" key="4">
    <source>
        <dbReference type="Pfam" id="PF25893"/>
    </source>
</evidence>
<organism evidence="5 6">
    <name type="scientific">Cyclobacterium marinum (strain ATCC 25205 / DSM 745 / LMG 13164 / NCIMB 1802)</name>
    <name type="common">Flectobacillus marinus</name>
    <dbReference type="NCBI Taxonomy" id="880070"/>
    <lineage>
        <taxon>Bacteria</taxon>
        <taxon>Pseudomonadati</taxon>
        <taxon>Bacteroidota</taxon>
        <taxon>Cytophagia</taxon>
        <taxon>Cytophagales</taxon>
        <taxon>Cyclobacteriaceae</taxon>
        <taxon>Cyclobacterium</taxon>
    </lineage>
</organism>
<dbReference type="AlphaFoldDB" id="G0J7I9"/>
<gene>
    <name evidence="5" type="ordered locus">Cycma_3214</name>
</gene>
<evidence type="ECO:0000256" key="1">
    <source>
        <dbReference type="ARBA" id="ARBA00009477"/>
    </source>
</evidence>
<comment type="similarity">
    <text evidence="1">Belongs to the membrane fusion protein (MFP) (TC 8.A.1) family.</text>
</comment>
<feature type="chain" id="PRO_5003400829" evidence="3">
    <location>
        <begin position="25"/>
        <end position="383"/>
    </location>
</feature>
<dbReference type="PANTHER" id="PTHR30097:SF4">
    <property type="entry name" value="SLR6042 PROTEIN"/>
    <property type="match status" value="1"/>
</dbReference>
<dbReference type="RefSeq" id="WP_014021232.1">
    <property type="nucleotide sequence ID" value="NC_015914.1"/>
</dbReference>
<dbReference type="InterPro" id="IPR006143">
    <property type="entry name" value="RND_pump_MFP"/>
</dbReference>
<dbReference type="STRING" id="880070.Cycma_3214"/>
<dbReference type="InterPro" id="IPR051909">
    <property type="entry name" value="MFP_Cation_Efflux"/>
</dbReference>
<evidence type="ECO:0000256" key="2">
    <source>
        <dbReference type="ARBA" id="ARBA00022448"/>
    </source>
</evidence>
<dbReference type="KEGG" id="cmr:Cycma_3214"/>
<name>G0J7I9_CYCMS</name>
<dbReference type="HOGENOM" id="CLU_018816_13_2_10"/>
<keyword evidence="2" id="KW-0813">Transport</keyword>
<keyword evidence="6" id="KW-1185">Reference proteome</keyword>
<dbReference type="GO" id="GO:0060003">
    <property type="term" value="P:copper ion export"/>
    <property type="evidence" value="ECO:0007669"/>
    <property type="project" value="TreeGrafter"/>
</dbReference>
<dbReference type="Gene3D" id="2.40.50.100">
    <property type="match status" value="1"/>
</dbReference>
<reference evidence="6" key="1">
    <citation type="submission" date="2011-07" db="EMBL/GenBank/DDBJ databases">
        <title>The complete genome of Cyclobacterium marinum DSM 745.</title>
        <authorList>
            <person name="Lucas S."/>
            <person name="Han J."/>
            <person name="Lapidus A."/>
            <person name="Bruce D."/>
            <person name="Goodwin L."/>
            <person name="Pitluck S."/>
            <person name="Peters L."/>
            <person name="Kyrpides N."/>
            <person name="Mavromatis K."/>
            <person name="Ivanova N."/>
            <person name="Ovchinnikova G."/>
            <person name="Chertkov O."/>
            <person name="Detter J.C."/>
            <person name="Tapia R."/>
            <person name="Han C."/>
            <person name="Land M."/>
            <person name="Hauser L."/>
            <person name="Markowitz V."/>
            <person name="Cheng J.-F."/>
            <person name="Hugenholtz P."/>
            <person name="Woyke T."/>
            <person name="Wu D."/>
            <person name="Tindall B."/>
            <person name="Schuetze A."/>
            <person name="Brambilla E."/>
            <person name="Klenk H.-P."/>
            <person name="Eisen J.A."/>
        </authorList>
    </citation>
    <scope>NUCLEOTIDE SEQUENCE [LARGE SCALE GENOMIC DNA]</scope>
    <source>
        <strain evidence="6">ATCC 25205 / DSM 745 / LMG 13164 / NCIMB 1802</strain>
    </source>
</reference>
<dbReference type="NCBIfam" id="TIGR01730">
    <property type="entry name" value="RND_mfp"/>
    <property type="match status" value="1"/>
</dbReference>